<dbReference type="PANTHER" id="PTHR10720">
    <property type="entry name" value="HEME OXYGENASE"/>
    <property type="match status" value="1"/>
</dbReference>
<evidence type="ECO:0000256" key="1">
    <source>
        <dbReference type="ARBA" id="ARBA00022617"/>
    </source>
</evidence>
<dbReference type="PANTHER" id="PTHR10720:SF0">
    <property type="entry name" value="HEME OXYGENASE"/>
    <property type="match status" value="1"/>
</dbReference>
<proteinExistence type="predicted"/>
<dbReference type="GO" id="GO:0006788">
    <property type="term" value="P:heme oxidation"/>
    <property type="evidence" value="ECO:0007669"/>
    <property type="project" value="InterPro"/>
</dbReference>
<name>A0A8S4RWX3_9NEOP</name>
<dbReference type="EMBL" id="CAKXAJ010025581">
    <property type="protein sequence ID" value="CAH2241548.1"/>
    <property type="molecule type" value="Genomic_DNA"/>
</dbReference>
<keyword evidence="4" id="KW-1133">Transmembrane helix</keyword>
<sequence>MFLLIYTFGILKWTQTELGTLDCKVRKLLTAYHRVAVWKSKEFNGRFYKALPGPNVDQIVSVSWLQFEVLNCSGKWRLESLDSGLDSELKDNMSYNEELFTTRMRKATRKVHSVSDALINAKFAFSLRDETVWGGGLFVFYHIFAFLEDAKNRLNMPAFDKLFVHKILFRKQAFEEDLCHYLGPNWKSLPKSLALENYLEHLQNLERENPQLLMAYVYHLYLGLLSGGQILAKKRNVFGENNHDQVKYIDKVTDFTGADIPQMKIDFRQAMNEIASSMSEDEKQAFIEESNQVFLMNNLIVNSVGGQNKVLYNMLYKTSAVFLVIAGVILAYRYHK</sequence>
<accession>A0A8S4RWX3</accession>
<dbReference type="InterPro" id="IPR002051">
    <property type="entry name" value="Haem_Oase"/>
</dbReference>
<dbReference type="GO" id="GO:0004392">
    <property type="term" value="F:heme oxygenase (decyclizing) activity"/>
    <property type="evidence" value="ECO:0007669"/>
    <property type="project" value="InterPro"/>
</dbReference>
<organism evidence="5 6">
    <name type="scientific">Pararge aegeria aegeria</name>
    <dbReference type="NCBI Taxonomy" id="348720"/>
    <lineage>
        <taxon>Eukaryota</taxon>
        <taxon>Metazoa</taxon>
        <taxon>Ecdysozoa</taxon>
        <taxon>Arthropoda</taxon>
        <taxon>Hexapoda</taxon>
        <taxon>Insecta</taxon>
        <taxon>Pterygota</taxon>
        <taxon>Neoptera</taxon>
        <taxon>Endopterygota</taxon>
        <taxon>Lepidoptera</taxon>
        <taxon>Glossata</taxon>
        <taxon>Ditrysia</taxon>
        <taxon>Papilionoidea</taxon>
        <taxon>Nymphalidae</taxon>
        <taxon>Satyrinae</taxon>
        <taxon>Satyrini</taxon>
        <taxon>Parargina</taxon>
        <taxon>Pararge</taxon>
    </lineage>
</organism>
<keyword evidence="3" id="KW-0408">Iron</keyword>
<feature type="transmembrane region" description="Helical" evidence="4">
    <location>
        <begin position="314"/>
        <end position="332"/>
    </location>
</feature>
<keyword evidence="6" id="KW-1185">Reference proteome</keyword>
<dbReference type="InterPro" id="IPR016053">
    <property type="entry name" value="Haem_Oase-like"/>
</dbReference>
<evidence type="ECO:0000256" key="4">
    <source>
        <dbReference type="SAM" id="Phobius"/>
    </source>
</evidence>
<keyword evidence="1" id="KW-0349">Heme</keyword>
<dbReference type="Proteomes" id="UP000838756">
    <property type="component" value="Unassembled WGS sequence"/>
</dbReference>
<gene>
    <name evidence="5" type="primary">jg25527</name>
    <name evidence="5" type="ORF">PAEG_LOCUS17975</name>
</gene>
<evidence type="ECO:0000313" key="6">
    <source>
        <dbReference type="Proteomes" id="UP000838756"/>
    </source>
</evidence>
<dbReference type="AlphaFoldDB" id="A0A8S4RWX3"/>
<protein>
    <submittedName>
        <fullName evidence="5">Jg25527 protein</fullName>
    </submittedName>
</protein>
<evidence type="ECO:0000313" key="5">
    <source>
        <dbReference type="EMBL" id="CAH2241548.1"/>
    </source>
</evidence>
<dbReference type="Pfam" id="PF01126">
    <property type="entry name" value="Heme_oxygenase"/>
    <property type="match status" value="1"/>
</dbReference>
<dbReference type="Gene3D" id="1.20.910.10">
    <property type="entry name" value="Heme oxygenase-like"/>
    <property type="match status" value="1"/>
</dbReference>
<keyword evidence="2" id="KW-0479">Metal-binding</keyword>
<keyword evidence="4" id="KW-0472">Membrane</keyword>
<dbReference type="OrthoDB" id="652091at2759"/>
<dbReference type="InterPro" id="IPR016084">
    <property type="entry name" value="Haem_Oase-like_multi-hlx"/>
</dbReference>
<reference evidence="5" key="1">
    <citation type="submission" date="2022-03" db="EMBL/GenBank/DDBJ databases">
        <authorList>
            <person name="Lindestad O."/>
        </authorList>
    </citation>
    <scope>NUCLEOTIDE SEQUENCE</scope>
</reference>
<evidence type="ECO:0000256" key="3">
    <source>
        <dbReference type="ARBA" id="ARBA00023004"/>
    </source>
</evidence>
<keyword evidence="4" id="KW-0812">Transmembrane</keyword>
<evidence type="ECO:0000256" key="2">
    <source>
        <dbReference type="ARBA" id="ARBA00022723"/>
    </source>
</evidence>
<comment type="caution">
    <text evidence="5">The sequence shown here is derived from an EMBL/GenBank/DDBJ whole genome shotgun (WGS) entry which is preliminary data.</text>
</comment>
<dbReference type="SUPFAM" id="SSF48613">
    <property type="entry name" value="Heme oxygenase-like"/>
    <property type="match status" value="1"/>
</dbReference>
<dbReference type="GO" id="GO:0046872">
    <property type="term" value="F:metal ion binding"/>
    <property type="evidence" value="ECO:0007669"/>
    <property type="project" value="UniProtKB-KW"/>
</dbReference>
<dbReference type="CDD" id="cd19165">
    <property type="entry name" value="HemeO"/>
    <property type="match status" value="1"/>
</dbReference>
<dbReference type="PRINTS" id="PR00088">
    <property type="entry name" value="HAEMOXYGNASE"/>
</dbReference>